<dbReference type="Pfam" id="PF12796">
    <property type="entry name" value="Ank_2"/>
    <property type="match status" value="4"/>
</dbReference>
<evidence type="ECO:0000259" key="13">
    <source>
        <dbReference type="PROSITE" id="PS50011"/>
    </source>
</evidence>
<dbReference type="InterPro" id="IPR052076">
    <property type="entry name" value="TRP_cation_channel"/>
</dbReference>
<feature type="repeat" description="ANK" evidence="11">
    <location>
        <begin position="294"/>
        <end position="326"/>
    </location>
</feature>
<evidence type="ECO:0000256" key="6">
    <source>
        <dbReference type="ARBA" id="ARBA00022840"/>
    </source>
</evidence>
<dbReference type="GO" id="GO:0022857">
    <property type="term" value="F:transmembrane transporter activity"/>
    <property type="evidence" value="ECO:0007669"/>
    <property type="project" value="TreeGrafter"/>
</dbReference>
<evidence type="ECO:0000313" key="14">
    <source>
        <dbReference type="EMBL" id="OQS07666.1"/>
    </source>
</evidence>
<evidence type="ECO:0000256" key="3">
    <source>
        <dbReference type="ARBA" id="ARBA00022606"/>
    </source>
</evidence>
<dbReference type="SUPFAM" id="SSF48403">
    <property type="entry name" value="Ankyrin repeat"/>
    <property type="match status" value="2"/>
</dbReference>
<dbReference type="InterPro" id="IPR000719">
    <property type="entry name" value="Prot_kinase_dom"/>
</dbReference>
<feature type="repeat" description="ANK" evidence="11">
    <location>
        <begin position="261"/>
        <end position="293"/>
    </location>
</feature>
<dbReference type="InterPro" id="IPR002110">
    <property type="entry name" value="Ankyrin_rpt"/>
</dbReference>
<evidence type="ECO:0000256" key="4">
    <source>
        <dbReference type="ARBA" id="ARBA00022737"/>
    </source>
</evidence>
<feature type="non-terminal residue" evidence="14">
    <location>
        <position position="794"/>
    </location>
</feature>
<evidence type="ECO:0000256" key="1">
    <source>
        <dbReference type="ARBA" id="ARBA00022448"/>
    </source>
</evidence>
<feature type="binding site" evidence="12">
    <location>
        <position position="619"/>
    </location>
    <ligand>
        <name>ATP</name>
        <dbReference type="ChEBI" id="CHEBI:30616"/>
    </ligand>
</feature>
<dbReference type="PANTHER" id="PTHR47143">
    <property type="entry name" value="TRANSIENT RECEPTOR POTENTIAL CATION CHANNEL PROTEIN PAINLESS"/>
    <property type="match status" value="1"/>
</dbReference>
<feature type="repeat" description="ANK" evidence="11">
    <location>
        <begin position="30"/>
        <end position="62"/>
    </location>
</feature>
<dbReference type="InterPro" id="IPR036770">
    <property type="entry name" value="Ankyrin_rpt-contain_sf"/>
</dbReference>
<reference evidence="14 15" key="1">
    <citation type="journal article" date="2014" name="Genome Biol. Evol.">
        <title>The secreted proteins of Achlya hypogyna and Thraustotheca clavata identify the ancestral oomycete secretome and reveal gene acquisitions by horizontal gene transfer.</title>
        <authorList>
            <person name="Misner I."/>
            <person name="Blouin N."/>
            <person name="Leonard G."/>
            <person name="Richards T.A."/>
            <person name="Lane C.E."/>
        </authorList>
    </citation>
    <scope>NUCLEOTIDE SEQUENCE [LARGE SCALE GENOMIC DNA]</scope>
    <source>
        <strain evidence="14 15">ATCC 34112</strain>
    </source>
</reference>
<name>A0A1W0ABL4_9STRA</name>
<feature type="repeat" description="ANK" evidence="11">
    <location>
        <begin position="195"/>
        <end position="227"/>
    </location>
</feature>
<keyword evidence="15" id="KW-1185">Reference proteome</keyword>
<dbReference type="AlphaFoldDB" id="A0A1W0ABL4"/>
<evidence type="ECO:0000256" key="2">
    <source>
        <dbReference type="ARBA" id="ARBA00022527"/>
    </source>
</evidence>
<dbReference type="GO" id="GO:0004674">
    <property type="term" value="F:protein serine/threonine kinase activity"/>
    <property type="evidence" value="ECO:0007669"/>
    <property type="project" value="UniProtKB-KW"/>
</dbReference>
<dbReference type="Pfam" id="PF07714">
    <property type="entry name" value="PK_Tyr_Ser-Thr"/>
    <property type="match status" value="1"/>
</dbReference>
<feature type="repeat" description="ANK" evidence="11">
    <location>
        <begin position="129"/>
        <end position="161"/>
    </location>
</feature>
<evidence type="ECO:0000256" key="9">
    <source>
        <dbReference type="ARBA" id="ARBA00023180"/>
    </source>
</evidence>
<feature type="repeat" description="ANK" evidence="11">
    <location>
        <begin position="96"/>
        <end position="128"/>
    </location>
</feature>
<feature type="domain" description="Protein kinase" evidence="13">
    <location>
        <begin position="592"/>
        <end position="794"/>
    </location>
</feature>
<dbReference type="SUPFAM" id="SSF56112">
    <property type="entry name" value="Protein kinase-like (PK-like)"/>
    <property type="match status" value="1"/>
</dbReference>
<evidence type="ECO:0000256" key="8">
    <source>
        <dbReference type="ARBA" id="ARBA00023065"/>
    </source>
</evidence>
<keyword evidence="2" id="KW-0808">Transferase</keyword>
<dbReference type="Proteomes" id="UP000243217">
    <property type="component" value="Unassembled WGS sequence"/>
</dbReference>
<organism evidence="14 15">
    <name type="scientific">Thraustotheca clavata</name>
    <dbReference type="NCBI Taxonomy" id="74557"/>
    <lineage>
        <taxon>Eukaryota</taxon>
        <taxon>Sar</taxon>
        <taxon>Stramenopiles</taxon>
        <taxon>Oomycota</taxon>
        <taxon>Saprolegniomycetes</taxon>
        <taxon>Saprolegniales</taxon>
        <taxon>Achlyaceae</taxon>
        <taxon>Thraustotheca</taxon>
    </lineage>
</organism>
<dbReference type="Gene3D" id="1.25.40.20">
    <property type="entry name" value="Ankyrin repeat-containing domain"/>
    <property type="match status" value="4"/>
</dbReference>
<dbReference type="InterPro" id="IPR017441">
    <property type="entry name" value="Protein_kinase_ATP_BS"/>
</dbReference>
<keyword evidence="1" id="KW-0813">Transport</keyword>
<dbReference type="GO" id="GO:0005524">
    <property type="term" value="F:ATP binding"/>
    <property type="evidence" value="ECO:0007669"/>
    <property type="project" value="UniProtKB-UniRule"/>
</dbReference>
<dbReference type="PRINTS" id="PR00109">
    <property type="entry name" value="TYRKINASE"/>
</dbReference>
<keyword evidence="6 12" id="KW-0067">ATP-binding</keyword>
<keyword evidence="9" id="KW-0325">Glycoprotein</keyword>
<evidence type="ECO:0000256" key="10">
    <source>
        <dbReference type="ARBA" id="ARBA00023303"/>
    </source>
</evidence>
<sequence length="794" mass="86940">MSKTDDKTQTNKQSLLERNGVDLNSCTNEDRRTALYIAAQNGHCHVVLKLIYAGANIHQVNNDGATPLSIAAENGHTDIVSILITAGANISHGNKNEVTPLFIAAQNGHNDTVAKLILLGADVNQAINNGFTPLYIASQNGHTDTVSTLITANANVDQTSETGETPLCIAVRNGHSAIVSELVSAGADIYHLNNDEASPLFIAAQNDHTEILFALISKGADINQANKFGASPLYIAARSGHTNTVSALISKGVDKSQTTNLGATPLYVAAQNGHTSTVLELIKAGVNINQADNNERTPLYVAAESGHAEVVSTLIEHDAIIYLADTNGVTPYSIAVENGHTEIAKQLKCDSNPSSNNESKALHQEITKEDNQEANQETYKEAISPRENKFHAEWDDTIFTFFYEVSPFRHNEIAEYLIANNVNYNTFSKNGTTALYIAAENGFTDIVWILLLAKADPDIKATNGMTPFMIAKKNGHDGTARLLSTEGILKIQAFDAVLRGNIDQLKKLVSKIRDPNFGDMNGNNLLHTAIRYNQPQALNMLLQISTTYLDSRNNSNETPLTFAIKSGSWMVKTIFEAIYEPVQDIQPTKLEIEYKNGLGCGGFGSVYKGKYKNKVVAVKQIHARLDIYNFDKEIMAMRVCVSPYVLRFIAVCDLSTDNPKLVLEYMDAGDLRSFLDKKSLNKATKTNYSTLEVAWFIANGLADIHGGGYIHRDLKSPNILLSTTHYMKIADTGLTRDIYNTMTQGVSVFSWVAPEVLSGDNYSYSADIYSFGVILTELDTLNRPYFDSKLSICE</sequence>
<protein>
    <recommendedName>
        <fullName evidence="13">Protein kinase domain-containing protein</fullName>
    </recommendedName>
</protein>
<keyword evidence="2" id="KW-0418">Kinase</keyword>
<dbReference type="EMBL" id="JNBS01000190">
    <property type="protein sequence ID" value="OQS07666.1"/>
    <property type="molecule type" value="Genomic_DNA"/>
</dbReference>
<dbReference type="InterPro" id="IPR011009">
    <property type="entry name" value="Kinase-like_dom_sf"/>
</dbReference>
<dbReference type="OrthoDB" id="20872at2759"/>
<dbReference type="STRING" id="74557.A0A1W0ABL4"/>
<keyword evidence="8" id="KW-0406">Ion transport</keyword>
<keyword evidence="3" id="KW-0716">Sensory transduction</keyword>
<dbReference type="PROSITE" id="PS50088">
    <property type="entry name" value="ANK_REPEAT"/>
    <property type="match status" value="10"/>
</dbReference>
<dbReference type="InterPro" id="IPR001245">
    <property type="entry name" value="Ser-Thr/Tyr_kinase_cat_dom"/>
</dbReference>
<keyword evidence="5 12" id="KW-0547">Nucleotide-binding</keyword>
<evidence type="ECO:0000313" key="15">
    <source>
        <dbReference type="Proteomes" id="UP000243217"/>
    </source>
</evidence>
<dbReference type="Gene3D" id="1.10.510.10">
    <property type="entry name" value="Transferase(Phosphotransferase) domain 1"/>
    <property type="match status" value="1"/>
</dbReference>
<feature type="repeat" description="ANK" evidence="11">
    <location>
        <begin position="63"/>
        <end position="95"/>
    </location>
</feature>
<feature type="repeat" description="ANK" evidence="11">
    <location>
        <begin position="162"/>
        <end position="194"/>
    </location>
</feature>
<dbReference type="PROSITE" id="PS50011">
    <property type="entry name" value="PROTEIN_KINASE_DOM"/>
    <property type="match status" value="1"/>
</dbReference>
<feature type="repeat" description="ANK" evidence="11">
    <location>
        <begin position="430"/>
        <end position="462"/>
    </location>
</feature>
<dbReference type="PRINTS" id="PR01415">
    <property type="entry name" value="ANKYRIN"/>
</dbReference>
<dbReference type="PANTHER" id="PTHR47143:SF1">
    <property type="entry name" value="ION_TRANS DOMAIN-CONTAINING PROTEIN"/>
    <property type="match status" value="1"/>
</dbReference>
<evidence type="ECO:0000256" key="12">
    <source>
        <dbReference type="PROSITE-ProRule" id="PRU10141"/>
    </source>
</evidence>
<keyword evidence="2" id="KW-0723">Serine/threonine-protein kinase</keyword>
<dbReference type="PROSITE" id="PS50297">
    <property type="entry name" value="ANK_REP_REGION"/>
    <property type="match status" value="10"/>
</dbReference>
<dbReference type="PROSITE" id="PS00108">
    <property type="entry name" value="PROTEIN_KINASE_ST"/>
    <property type="match status" value="1"/>
</dbReference>
<proteinExistence type="predicted"/>
<keyword evidence="7 11" id="KW-0040">ANK repeat</keyword>
<evidence type="ECO:0000256" key="11">
    <source>
        <dbReference type="PROSITE-ProRule" id="PRU00023"/>
    </source>
</evidence>
<dbReference type="GO" id="GO:0034220">
    <property type="term" value="P:monoatomic ion transmembrane transport"/>
    <property type="evidence" value="ECO:0007669"/>
    <property type="project" value="UniProtKB-KW"/>
</dbReference>
<accession>A0A1W0ABL4</accession>
<keyword evidence="10" id="KW-0407">Ion channel</keyword>
<feature type="repeat" description="ANK" evidence="11">
    <location>
        <begin position="228"/>
        <end position="260"/>
    </location>
</feature>
<dbReference type="SMART" id="SM00220">
    <property type="entry name" value="S_TKc"/>
    <property type="match status" value="1"/>
</dbReference>
<dbReference type="Pfam" id="PF00023">
    <property type="entry name" value="Ank"/>
    <property type="match status" value="3"/>
</dbReference>
<evidence type="ECO:0000256" key="5">
    <source>
        <dbReference type="ARBA" id="ARBA00022741"/>
    </source>
</evidence>
<keyword evidence="4" id="KW-0677">Repeat</keyword>
<dbReference type="PROSITE" id="PS00107">
    <property type="entry name" value="PROTEIN_KINASE_ATP"/>
    <property type="match status" value="1"/>
</dbReference>
<dbReference type="InterPro" id="IPR008271">
    <property type="entry name" value="Ser/Thr_kinase_AS"/>
</dbReference>
<comment type="caution">
    <text evidence="14">The sequence shown here is derived from an EMBL/GenBank/DDBJ whole genome shotgun (WGS) entry which is preliminary data.</text>
</comment>
<gene>
    <name evidence="14" type="ORF">THRCLA_20091</name>
</gene>
<dbReference type="GO" id="GO:1902495">
    <property type="term" value="C:transmembrane transporter complex"/>
    <property type="evidence" value="ECO:0007669"/>
    <property type="project" value="TreeGrafter"/>
</dbReference>
<dbReference type="SMART" id="SM00248">
    <property type="entry name" value="ANK"/>
    <property type="match status" value="13"/>
</dbReference>
<evidence type="ECO:0000256" key="7">
    <source>
        <dbReference type="ARBA" id="ARBA00023043"/>
    </source>
</evidence>